<name>A0ABW2BVZ8_9PSEU</name>
<protein>
    <submittedName>
        <fullName evidence="1">Uncharacterized protein</fullName>
    </submittedName>
</protein>
<evidence type="ECO:0000313" key="1">
    <source>
        <dbReference type="EMBL" id="MFC6866358.1"/>
    </source>
</evidence>
<sequence>MRTPRTTDESLWHELALIAPGIISGIDRMVRDSDLLADELDNAELDADLRRRLSGELRGIADTLIERANRMVIEAACEHPEKGCSCW</sequence>
<dbReference type="RefSeq" id="WP_345401871.1">
    <property type="nucleotide sequence ID" value="NZ_BAABLA010000108.1"/>
</dbReference>
<evidence type="ECO:0000313" key="2">
    <source>
        <dbReference type="Proteomes" id="UP001596337"/>
    </source>
</evidence>
<gene>
    <name evidence="1" type="ORF">ACFQGD_04300</name>
</gene>
<keyword evidence="2" id="KW-1185">Reference proteome</keyword>
<dbReference type="EMBL" id="JBHSXX010000001">
    <property type="protein sequence ID" value="MFC6866358.1"/>
    <property type="molecule type" value="Genomic_DNA"/>
</dbReference>
<organism evidence="1 2">
    <name type="scientific">Haloechinothrix salitolerans</name>
    <dbReference type="NCBI Taxonomy" id="926830"/>
    <lineage>
        <taxon>Bacteria</taxon>
        <taxon>Bacillati</taxon>
        <taxon>Actinomycetota</taxon>
        <taxon>Actinomycetes</taxon>
        <taxon>Pseudonocardiales</taxon>
        <taxon>Pseudonocardiaceae</taxon>
        <taxon>Haloechinothrix</taxon>
    </lineage>
</organism>
<comment type="caution">
    <text evidence="1">The sequence shown here is derived from an EMBL/GenBank/DDBJ whole genome shotgun (WGS) entry which is preliminary data.</text>
</comment>
<reference evidence="2" key="1">
    <citation type="journal article" date="2019" name="Int. J. Syst. Evol. Microbiol.">
        <title>The Global Catalogue of Microorganisms (GCM) 10K type strain sequencing project: providing services to taxonomists for standard genome sequencing and annotation.</title>
        <authorList>
            <consortium name="The Broad Institute Genomics Platform"/>
            <consortium name="The Broad Institute Genome Sequencing Center for Infectious Disease"/>
            <person name="Wu L."/>
            <person name="Ma J."/>
        </authorList>
    </citation>
    <scope>NUCLEOTIDE SEQUENCE [LARGE SCALE GENOMIC DNA]</scope>
    <source>
        <strain evidence="2">KCTC 32255</strain>
    </source>
</reference>
<accession>A0ABW2BVZ8</accession>
<proteinExistence type="predicted"/>
<dbReference type="Proteomes" id="UP001596337">
    <property type="component" value="Unassembled WGS sequence"/>
</dbReference>